<dbReference type="RefSeq" id="WP_145189445.1">
    <property type="nucleotide sequence ID" value="NZ_CP036290.1"/>
</dbReference>
<evidence type="ECO:0000256" key="6">
    <source>
        <dbReference type="ARBA" id="ARBA00022840"/>
    </source>
</evidence>
<comment type="similarity">
    <text evidence="2">Belongs to the ABC transporter superfamily.</text>
</comment>
<dbReference type="InterPro" id="IPR017871">
    <property type="entry name" value="ABC_transporter-like_CS"/>
</dbReference>
<evidence type="ECO:0000256" key="7">
    <source>
        <dbReference type="ARBA" id="ARBA00023136"/>
    </source>
</evidence>
<dbReference type="Proteomes" id="UP000319342">
    <property type="component" value="Chromosome"/>
</dbReference>
<dbReference type="Pfam" id="PF00005">
    <property type="entry name" value="ABC_tran"/>
    <property type="match status" value="1"/>
</dbReference>
<name>A0A518D2J5_9BACT</name>
<dbReference type="PANTHER" id="PTHR43297:SF2">
    <property type="entry name" value="DIPEPTIDE TRANSPORT ATP-BINDING PROTEIN DPPD"/>
    <property type="match status" value="1"/>
</dbReference>
<dbReference type="PROSITE" id="PS50893">
    <property type="entry name" value="ABC_TRANSPORTER_2"/>
    <property type="match status" value="1"/>
</dbReference>
<keyword evidence="5" id="KW-0547">Nucleotide-binding</keyword>
<dbReference type="InterPro" id="IPR013563">
    <property type="entry name" value="Oligopep_ABC_C"/>
</dbReference>
<keyword evidence="7" id="KW-0472">Membrane</keyword>
<dbReference type="InterPro" id="IPR003593">
    <property type="entry name" value="AAA+_ATPase"/>
</dbReference>
<dbReference type="EMBL" id="CP036290">
    <property type="protein sequence ID" value="QDU85669.1"/>
    <property type="molecule type" value="Genomic_DNA"/>
</dbReference>
<proteinExistence type="inferred from homology"/>
<gene>
    <name evidence="9" type="primary">oppD_3</name>
    <name evidence="9" type="ORF">Pla163_28020</name>
</gene>
<dbReference type="GO" id="GO:0005886">
    <property type="term" value="C:plasma membrane"/>
    <property type="evidence" value="ECO:0007669"/>
    <property type="project" value="UniProtKB-SubCell"/>
</dbReference>
<dbReference type="InterPro" id="IPR027417">
    <property type="entry name" value="P-loop_NTPase"/>
</dbReference>
<dbReference type="CDD" id="cd03257">
    <property type="entry name" value="ABC_NikE_OppD_transporters"/>
    <property type="match status" value="1"/>
</dbReference>
<dbReference type="FunFam" id="3.40.50.300:FF:000016">
    <property type="entry name" value="Oligopeptide ABC transporter ATP-binding component"/>
    <property type="match status" value="1"/>
</dbReference>
<dbReference type="Pfam" id="PF08352">
    <property type="entry name" value="oligo_HPY"/>
    <property type="match status" value="1"/>
</dbReference>
<evidence type="ECO:0000259" key="8">
    <source>
        <dbReference type="PROSITE" id="PS50893"/>
    </source>
</evidence>
<dbReference type="Gene3D" id="3.40.50.300">
    <property type="entry name" value="P-loop containing nucleotide triphosphate hydrolases"/>
    <property type="match status" value="1"/>
</dbReference>
<dbReference type="PANTHER" id="PTHR43297">
    <property type="entry name" value="OLIGOPEPTIDE TRANSPORT ATP-BINDING PROTEIN APPD"/>
    <property type="match status" value="1"/>
</dbReference>
<dbReference type="GO" id="GO:0005524">
    <property type="term" value="F:ATP binding"/>
    <property type="evidence" value="ECO:0007669"/>
    <property type="project" value="UniProtKB-KW"/>
</dbReference>
<keyword evidence="4" id="KW-1003">Cell membrane</keyword>
<accession>A0A518D2J5</accession>
<dbReference type="InterPro" id="IPR050388">
    <property type="entry name" value="ABC_Ni/Peptide_Import"/>
</dbReference>
<evidence type="ECO:0000313" key="9">
    <source>
        <dbReference type="EMBL" id="QDU85669.1"/>
    </source>
</evidence>
<feature type="domain" description="ABC transporter" evidence="8">
    <location>
        <begin position="6"/>
        <end position="255"/>
    </location>
</feature>
<evidence type="ECO:0000256" key="1">
    <source>
        <dbReference type="ARBA" id="ARBA00004417"/>
    </source>
</evidence>
<protein>
    <submittedName>
        <fullName evidence="9">Oligopeptide transport ATP-binding protein OppD</fullName>
    </submittedName>
</protein>
<dbReference type="SMART" id="SM00382">
    <property type="entry name" value="AAA"/>
    <property type="match status" value="1"/>
</dbReference>
<dbReference type="SUPFAM" id="SSF52540">
    <property type="entry name" value="P-loop containing nucleoside triphosphate hydrolases"/>
    <property type="match status" value="1"/>
</dbReference>
<keyword evidence="3" id="KW-0813">Transport</keyword>
<reference evidence="9 10" key="1">
    <citation type="submission" date="2019-02" db="EMBL/GenBank/DDBJ databases">
        <title>Deep-cultivation of Planctomycetes and their phenomic and genomic characterization uncovers novel biology.</title>
        <authorList>
            <person name="Wiegand S."/>
            <person name="Jogler M."/>
            <person name="Boedeker C."/>
            <person name="Pinto D."/>
            <person name="Vollmers J."/>
            <person name="Rivas-Marin E."/>
            <person name="Kohn T."/>
            <person name="Peeters S.H."/>
            <person name="Heuer A."/>
            <person name="Rast P."/>
            <person name="Oberbeckmann S."/>
            <person name="Bunk B."/>
            <person name="Jeske O."/>
            <person name="Meyerdierks A."/>
            <person name="Storesund J.E."/>
            <person name="Kallscheuer N."/>
            <person name="Luecker S."/>
            <person name="Lage O.M."/>
            <person name="Pohl T."/>
            <person name="Merkel B.J."/>
            <person name="Hornburger P."/>
            <person name="Mueller R.-W."/>
            <person name="Bruemmer F."/>
            <person name="Labrenz M."/>
            <person name="Spormann A.M."/>
            <person name="Op den Camp H."/>
            <person name="Overmann J."/>
            <person name="Amann R."/>
            <person name="Jetten M.S.M."/>
            <person name="Mascher T."/>
            <person name="Medema M.H."/>
            <person name="Devos D.P."/>
            <person name="Kaster A.-K."/>
            <person name="Ovreas L."/>
            <person name="Rohde M."/>
            <person name="Galperin M.Y."/>
            <person name="Jogler C."/>
        </authorList>
    </citation>
    <scope>NUCLEOTIDE SEQUENCE [LARGE SCALE GENOMIC DNA]</scope>
    <source>
        <strain evidence="9 10">Pla163</strain>
    </source>
</reference>
<sequence>MAVLDVRHLNVRFETHQGTVEAVRDVSFSIEEGETLGIVGESGSGKSVTSLAIMGLVPSPPGVVTAESIHFEGEDISKLSQKQLRRIRGGRMSMIFQDPMTSLNPLITVERQLSEVLETHEGITRRAARTRCAKALGDVGIPSPEERLDAYPHELSGGMRQRVMIAMGLLCNPKVLIADEPTTALDVTIQAQILELMQRLQKDHGTAIILITHDLGVVAGMSDKVQVMYAGRVVERAAALPLFQRPLHPYTEGLLTSIPTLTGDPNERLSSIDGQPPDLAHLPPGCSFEPRCAWRVDRCTTEAPELGELDGFGGRASACHERARLAARGTIASGEEETR</sequence>
<evidence type="ECO:0000256" key="2">
    <source>
        <dbReference type="ARBA" id="ARBA00005417"/>
    </source>
</evidence>
<evidence type="ECO:0000256" key="4">
    <source>
        <dbReference type="ARBA" id="ARBA00022475"/>
    </source>
</evidence>
<comment type="subcellular location">
    <subcellularLocation>
        <location evidence="1">Cell inner membrane</location>
        <topology evidence="1">Peripheral membrane protein</topology>
    </subcellularLocation>
</comment>
<dbReference type="GO" id="GO:0016887">
    <property type="term" value="F:ATP hydrolysis activity"/>
    <property type="evidence" value="ECO:0007669"/>
    <property type="project" value="InterPro"/>
</dbReference>
<dbReference type="NCBIfam" id="TIGR01727">
    <property type="entry name" value="oligo_HPY"/>
    <property type="match status" value="1"/>
</dbReference>
<keyword evidence="10" id="KW-1185">Reference proteome</keyword>
<evidence type="ECO:0000313" key="10">
    <source>
        <dbReference type="Proteomes" id="UP000319342"/>
    </source>
</evidence>
<evidence type="ECO:0000256" key="3">
    <source>
        <dbReference type="ARBA" id="ARBA00022448"/>
    </source>
</evidence>
<dbReference type="OrthoDB" id="9806285at2"/>
<evidence type="ECO:0000256" key="5">
    <source>
        <dbReference type="ARBA" id="ARBA00022741"/>
    </source>
</evidence>
<dbReference type="InterPro" id="IPR003439">
    <property type="entry name" value="ABC_transporter-like_ATP-bd"/>
</dbReference>
<keyword evidence="6 9" id="KW-0067">ATP-binding</keyword>
<dbReference type="GO" id="GO:0015833">
    <property type="term" value="P:peptide transport"/>
    <property type="evidence" value="ECO:0007669"/>
    <property type="project" value="InterPro"/>
</dbReference>
<organism evidence="9 10">
    <name type="scientific">Rohdeia mirabilis</name>
    <dbReference type="NCBI Taxonomy" id="2528008"/>
    <lineage>
        <taxon>Bacteria</taxon>
        <taxon>Pseudomonadati</taxon>
        <taxon>Planctomycetota</taxon>
        <taxon>Planctomycetia</taxon>
        <taxon>Planctomycetia incertae sedis</taxon>
        <taxon>Rohdeia</taxon>
    </lineage>
</organism>
<dbReference type="PROSITE" id="PS00211">
    <property type="entry name" value="ABC_TRANSPORTER_1"/>
    <property type="match status" value="1"/>
</dbReference>
<dbReference type="AlphaFoldDB" id="A0A518D2J5"/>